<keyword evidence="3" id="KW-1185">Reference proteome</keyword>
<evidence type="ECO:0000256" key="1">
    <source>
        <dbReference type="SAM" id="MobiDB-lite"/>
    </source>
</evidence>
<name>A0A5N5D4H6_9PEZI</name>
<organism evidence="2 3">
    <name type="scientific">Lasiodiplodia theobromae</name>
    <dbReference type="NCBI Taxonomy" id="45133"/>
    <lineage>
        <taxon>Eukaryota</taxon>
        <taxon>Fungi</taxon>
        <taxon>Dikarya</taxon>
        <taxon>Ascomycota</taxon>
        <taxon>Pezizomycotina</taxon>
        <taxon>Dothideomycetes</taxon>
        <taxon>Dothideomycetes incertae sedis</taxon>
        <taxon>Botryosphaeriales</taxon>
        <taxon>Botryosphaeriaceae</taxon>
        <taxon>Lasiodiplodia</taxon>
    </lineage>
</organism>
<protein>
    <submittedName>
        <fullName evidence="2">Uncharacterized protein</fullName>
    </submittedName>
</protein>
<dbReference type="OrthoDB" id="415825at2759"/>
<feature type="compositionally biased region" description="Low complexity" evidence="1">
    <location>
        <begin position="180"/>
        <end position="201"/>
    </location>
</feature>
<proteinExistence type="predicted"/>
<evidence type="ECO:0000313" key="3">
    <source>
        <dbReference type="Proteomes" id="UP000325902"/>
    </source>
</evidence>
<reference evidence="2 3" key="1">
    <citation type="journal article" date="2019" name="Sci. Rep.">
        <title>A multi-omics analysis of the grapevine pathogen Lasiodiplodia theobromae reveals that temperature affects the expression of virulence- and pathogenicity-related genes.</title>
        <authorList>
            <person name="Felix C."/>
            <person name="Meneses R."/>
            <person name="Goncalves M.F.M."/>
            <person name="Tilleman L."/>
            <person name="Duarte A.S."/>
            <person name="Jorrin-Novo J.V."/>
            <person name="Van de Peer Y."/>
            <person name="Deforce D."/>
            <person name="Van Nieuwerburgh F."/>
            <person name="Esteves A.C."/>
            <person name="Alves A."/>
        </authorList>
    </citation>
    <scope>NUCLEOTIDE SEQUENCE [LARGE SCALE GENOMIC DNA]</scope>
    <source>
        <strain evidence="2 3">LA-SOL3</strain>
    </source>
</reference>
<sequence length="447" mass="47208">MFGDKSAAIAHLSAVRELIRMRGGIDTFARVPRRIIIWCEYHGCAAHSLLPTLQPVTPTYTGTDDDDDAHSPFPRGFRALVSATHARTLSHLPPHWHSTTFPLNRIYHALHLVGIIASPPWEPALLASSTAGRDAVAAVLDDAVFRLLVEMAKLSASSSSSSDSSSSSPSHLEPPPSSIQPPASFSSSSPPSASPSNSNDPTTHHDDDTSSGNESHIPKPPSPQPAASHPYRHHPTDLVMLHAAHAYLWTSNSYLPANTPMNYTLLTQLQAVLILLEQTTAAATTPSSSRPPPPPPPPQPIAIWALATGWTLAKKICSLKPQAEHGGGNVLLKWFADRLIDAFQQRWMMAGGGGAAAASASAAGGSSSAVAATAYAVSVMADFPGSEEFSRGWKCFLFHHCCDKKGFAAAKSTGGDCVEWRGSGLVHAGSCPLSRHHATGLSGVAPL</sequence>
<gene>
    <name evidence="2" type="ORF">DBV05_g8710</name>
</gene>
<feature type="region of interest" description="Disordered" evidence="1">
    <location>
        <begin position="156"/>
        <end position="232"/>
    </location>
</feature>
<dbReference type="Proteomes" id="UP000325902">
    <property type="component" value="Unassembled WGS sequence"/>
</dbReference>
<feature type="compositionally biased region" description="Low complexity" evidence="1">
    <location>
        <begin position="156"/>
        <end position="171"/>
    </location>
</feature>
<evidence type="ECO:0000313" key="2">
    <source>
        <dbReference type="EMBL" id="KAB2572628.1"/>
    </source>
</evidence>
<dbReference type="AlphaFoldDB" id="A0A5N5D4H6"/>
<comment type="caution">
    <text evidence="2">The sequence shown here is derived from an EMBL/GenBank/DDBJ whole genome shotgun (WGS) entry which is preliminary data.</text>
</comment>
<dbReference type="EMBL" id="VCHE01000074">
    <property type="protein sequence ID" value="KAB2572628.1"/>
    <property type="molecule type" value="Genomic_DNA"/>
</dbReference>
<accession>A0A5N5D4H6</accession>